<keyword evidence="3" id="KW-0540">Nuclease</keyword>
<gene>
    <name evidence="6" type="ORF">CQA62_04200</name>
</gene>
<dbReference type="EMBL" id="NXLU01000004">
    <property type="protein sequence ID" value="RDU69044.1"/>
    <property type="molecule type" value="Genomic_DNA"/>
</dbReference>
<dbReference type="InterPro" id="IPR037004">
    <property type="entry name" value="Exonuc_VII_ssu_sf"/>
</dbReference>
<comment type="caution">
    <text evidence="6">The sequence shown here is derived from an EMBL/GenBank/DDBJ whole genome shotgun (WGS) entry which is preliminary data.</text>
</comment>
<dbReference type="Gene3D" id="1.10.287.1040">
    <property type="entry name" value="Exonuclease VII, small subunit"/>
    <property type="match status" value="1"/>
</dbReference>
<proteinExistence type="inferred from homology"/>
<organism evidence="6 7">
    <name type="scientific">Helicobacter cholecystus</name>
    <dbReference type="NCBI Taxonomy" id="45498"/>
    <lineage>
        <taxon>Bacteria</taxon>
        <taxon>Pseudomonadati</taxon>
        <taxon>Campylobacterota</taxon>
        <taxon>Epsilonproteobacteria</taxon>
        <taxon>Campylobacterales</taxon>
        <taxon>Helicobacteraceae</taxon>
        <taxon>Helicobacter</taxon>
    </lineage>
</organism>
<dbReference type="Pfam" id="PF02609">
    <property type="entry name" value="Exonuc_VII_S"/>
    <property type="match status" value="1"/>
</dbReference>
<keyword evidence="2" id="KW-0963">Cytoplasm</keyword>
<dbReference type="AlphaFoldDB" id="A0A3D8IWQ2"/>
<keyword evidence="5" id="KW-0269">Exonuclease</keyword>
<evidence type="ECO:0000313" key="7">
    <source>
        <dbReference type="Proteomes" id="UP000257067"/>
    </source>
</evidence>
<dbReference type="OrthoDB" id="5373158at2"/>
<dbReference type="GO" id="GO:0006308">
    <property type="term" value="P:DNA catabolic process"/>
    <property type="evidence" value="ECO:0007669"/>
    <property type="project" value="InterPro"/>
</dbReference>
<evidence type="ECO:0000256" key="3">
    <source>
        <dbReference type="ARBA" id="ARBA00022722"/>
    </source>
</evidence>
<comment type="similarity">
    <text evidence="1">Belongs to the XseB family.</text>
</comment>
<dbReference type="GO" id="GO:0008855">
    <property type="term" value="F:exodeoxyribonuclease VII activity"/>
    <property type="evidence" value="ECO:0007669"/>
    <property type="project" value="InterPro"/>
</dbReference>
<sequence length="71" mass="8252">MKTLLNFEELVELSKKSLDELSHQNLSLKESLEIYKQGLAYLNEAQRLLEEAKLEYQEISNPQETGDLKKV</sequence>
<accession>A0A3D8IWQ2</accession>
<dbReference type="RefSeq" id="WP_104724683.1">
    <property type="nucleotide sequence ID" value="NZ_FZNE01000004.1"/>
</dbReference>
<name>A0A3D8IWQ2_9HELI</name>
<keyword evidence="7" id="KW-1185">Reference proteome</keyword>
<dbReference type="InterPro" id="IPR003761">
    <property type="entry name" value="Exonuc_VII_S"/>
</dbReference>
<evidence type="ECO:0000256" key="2">
    <source>
        <dbReference type="ARBA" id="ARBA00022490"/>
    </source>
</evidence>
<keyword evidence="4" id="KW-0378">Hydrolase</keyword>
<evidence type="ECO:0000256" key="4">
    <source>
        <dbReference type="ARBA" id="ARBA00022801"/>
    </source>
</evidence>
<evidence type="ECO:0000313" key="6">
    <source>
        <dbReference type="EMBL" id="RDU69044.1"/>
    </source>
</evidence>
<dbReference type="GO" id="GO:0009318">
    <property type="term" value="C:exodeoxyribonuclease VII complex"/>
    <property type="evidence" value="ECO:0007669"/>
    <property type="project" value="InterPro"/>
</dbReference>
<evidence type="ECO:0000256" key="1">
    <source>
        <dbReference type="ARBA" id="ARBA00009998"/>
    </source>
</evidence>
<dbReference type="SUPFAM" id="SSF116842">
    <property type="entry name" value="XseB-like"/>
    <property type="match status" value="1"/>
</dbReference>
<evidence type="ECO:0000256" key="5">
    <source>
        <dbReference type="ARBA" id="ARBA00022839"/>
    </source>
</evidence>
<dbReference type="Proteomes" id="UP000257067">
    <property type="component" value="Unassembled WGS sequence"/>
</dbReference>
<protein>
    <submittedName>
        <fullName evidence="6">Exodeoxyribonuclease VII small subunit</fullName>
    </submittedName>
</protein>
<reference evidence="6 7" key="1">
    <citation type="submission" date="2018-04" db="EMBL/GenBank/DDBJ databases">
        <title>Novel Campyloabacter and Helicobacter Species and Strains.</title>
        <authorList>
            <person name="Mannion A.J."/>
            <person name="Shen Z."/>
            <person name="Fox J.G."/>
        </authorList>
    </citation>
    <scope>NUCLEOTIDE SEQUENCE [LARGE SCALE GENOMIC DNA]</scope>
    <source>
        <strain evidence="6 7">ATCC 700242</strain>
    </source>
</reference>